<dbReference type="SUPFAM" id="SSF46785">
    <property type="entry name" value="Winged helix' DNA-binding domain"/>
    <property type="match status" value="1"/>
</dbReference>
<name>A0A0H2XMG8_BURO1</name>
<dbReference type="SUPFAM" id="SSF48008">
    <property type="entry name" value="GntR ligand-binding domain-like"/>
    <property type="match status" value="1"/>
</dbReference>
<dbReference type="Gene3D" id="1.10.10.10">
    <property type="entry name" value="Winged helix-like DNA-binding domain superfamily/Winged helix DNA-binding domain"/>
    <property type="match status" value="1"/>
</dbReference>
<dbReference type="GO" id="GO:0003700">
    <property type="term" value="F:DNA-binding transcription factor activity"/>
    <property type="evidence" value="ECO:0007669"/>
    <property type="project" value="InterPro"/>
</dbReference>
<evidence type="ECO:0000256" key="1">
    <source>
        <dbReference type="ARBA" id="ARBA00023015"/>
    </source>
</evidence>
<dbReference type="Gene3D" id="1.20.120.530">
    <property type="entry name" value="GntR ligand-binding domain-like"/>
    <property type="match status" value="1"/>
</dbReference>
<dbReference type="InterPro" id="IPR008920">
    <property type="entry name" value="TF_FadR/GntR_C"/>
</dbReference>
<keyword evidence="2" id="KW-0238">DNA-binding</keyword>
<dbReference type="HOGENOM" id="CLU_017584_9_2_4"/>
<dbReference type="InterPro" id="IPR000524">
    <property type="entry name" value="Tscrpt_reg_HTH_GntR"/>
</dbReference>
<keyword evidence="1" id="KW-0805">Transcription regulation</keyword>
<dbReference type="Pfam" id="PF00392">
    <property type="entry name" value="GntR"/>
    <property type="match status" value="1"/>
</dbReference>
<organism evidence="5">
    <name type="scientific">Burkholderia orbicola (strain AU 1054)</name>
    <dbReference type="NCBI Taxonomy" id="331271"/>
    <lineage>
        <taxon>Bacteria</taxon>
        <taxon>Pseudomonadati</taxon>
        <taxon>Pseudomonadota</taxon>
        <taxon>Betaproteobacteria</taxon>
        <taxon>Burkholderiales</taxon>
        <taxon>Burkholderiaceae</taxon>
        <taxon>Burkholderia</taxon>
        <taxon>Burkholderia cepacia complex</taxon>
        <taxon>Burkholderia orbicola</taxon>
    </lineage>
</organism>
<dbReference type="AlphaFoldDB" id="A0A0H2XMG8"/>
<protein>
    <submittedName>
        <fullName evidence="5">Transcriptional regulator, GntR family</fullName>
    </submittedName>
</protein>
<reference evidence="5" key="1">
    <citation type="submission" date="2006-05" db="EMBL/GenBank/DDBJ databases">
        <title>Complete sequence of chromosome 1 of Burkholderia cenocepacia AU 1054.</title>
        <authorList>
            <consortium name="US DOE Joint Genome Institute"/>
            <person name="Copeland A."/>
            <person name="Lucas S."/>
            <person name="Lapidus A."/>
            <person name="Barry K."/>
            <person name="Detter J.C."/>
            <person name="Glavina del Rio T."/>
            <person name="Hammon N."/>
            <person name="Israni S."/>
            <person name="Dalin E."/>
            <person name="Tice H."/>
            <person name="Pitluck S."/>
            <person name="Chain P."/>
            <person name="Malfatti S."/>
            <person name="Shin M."/>
            <person name="Vergez L."/>
            <person name="Schmutz J."/>
            <person name="Larimer F."/>
            <person name="Land M."/>
            <person name="Hauser L."/>
            <person name="Kyrpides N."/>
            <person name="Lykidis A."/>
            <person name="LiPuma J.J."/>
            <person name="Konstantinidis K."/>
            <person name="Tiedje J.M."/>
            <person name="Richardson P."/>
        </authorList>
    </citation>
    <scope>NUCLEOTIDE SEQUENCE [LARGE SCALE GENOMIC DNA]</scope>
    <source>
        <strain evidence="5">AU 1054</strain>
    </source>
</reference>
<dbReference type="Pfam" id="PF07729">
    <property type="entry name" value="FCD"/>
    <property type="match status" value="1"/>
</dbReference>
<dbReference type="CDD" id="cd07377">
    <property type="entry name" value="WHTH_GntR"/>
    <property type="match status" value="1"/>
</dbReference>
<accession>A0A0H2XMG8</accession>
<sequence length="291" mass="32097">MLWWIVGSRYSGVKDGQNRDFPPLRAVCAPRKGADRGFPVGWSCTARVRITMPVRPAIVHIMKNVPHTVTDAAIATIRDRIEAGVYPVGSLLPAQRQLSEELEISRASLREALSTLEALGMLRIRAGKGVYVESAQASAAHPWQFAEQSSPPDTYQMRYALEGFAARMAAHVVSDEDIAWFEDNLADLHVALTESALDEASRLDFDFHMRIIHLAGNAAIESILRSSADIMKESQRMPFYRRELLLSTWHEHRAIVDALIARDAAAAGTAIETHITNAAQRAGVFFPTPGA</sequence>
<evidence type="ECO:0000313" key="5">
    <source>
        <dbReference type="EMBL" id="ABF75076.1"/>
    </source>
</evidence>
<dbReference type="SMART" id="SM00345">
    <property type="entry name" value="HTH_GNTR"/>
    <property type="match status" value="1"/>
</dbReference>
<keyword evidence="3" id="KW-0804">Transcription</keyword>
<dbReference type="PROSITE" id="PS50949">
    <property type="entry name" value="HTH_GNTR"/>
    <property type="match status" value="1"/>
</dbReference>
<dbReference type="SMART" id="SM00895">
    <property type="entry name" value="FCD"/>
    <property type="match status" value="1"/>
</dbReference>
<evidence type="ECO:0000259" key="4">
    <source>
        <dbReference type="PROSITE" id="PS50949"/>
    </source>
</evidence>
<feature type="domain" description="HTH gntR-type" evidence="4">
    <location>
        <begin position="67"/>
        <end position="135"/>
    </location>
</feature>
<evidence type="ECO:0000256" key="2">
    <source>
        <dbReference type="ARBA" id="ARBA00023125"/>
    </source>
</evidence>
<dbReference type="EMBL" id="CP000378">
    <property type="protein sequence ID" value="ABF75076.1"/>
    <property type="molecule type" value="Genomic_DNA"/>
</dbReference>
<dbReference type="InterPro" id="IPR036390">
    <property type="entry name" value="WH_DNA-bd_sf"/>
</dbReference>
<dbReference type="PANTHER" id="PTHR43537">
    <property type="entry name" value="TRANSCRIPTIONAL REGULATOR, GNTR FAMILY"/>
    <property type="match status" value="1"/>
</dbReference>
<dbReference type="PRINTS" id="PR00035">
    <property type="entry name" value="HTHGNTR"/>
</dbReference>
<dbReference type="PANTHER" id="PTHR43537:SF51">
    <property type="entry name" value="HTH-TYPE TRANSCRIPTIONAL REGULATOR LGOR-RELATED"/>
    <property type="match status" value="1"/>
</dbReference>
<proteinExistence type="predicted"/>
<dbReference type="InterPro" id="IPR036388">
    <property type="entry name" value="WH-like_DNA-bd_sf"/>
</dbReference>
<gene>
    <name evidence="5" type="ordered locus">Bcen_0162</name>
</gene>
<evidence type="ECO:0000256" key="3">
    <source>
        <dbReference type="ARBA" id="ARBA00023163"/>
    </source>
</evidence>
<dbReference type="InterPro" id="IPR011711">
    <property type="entry name" value="GntR_C"/>
</dbReference>
<dbReference type="GO" id="GO:0003677">
    <property type="term" value="F:DNA binding"/>
    <property type="evidence" value="ECO:0007669"/>
    <property type="project" value="UniProtKB-KW"/>
</dbReference>